<keyword evidence="1" id="KW-0812">Transmembrane</keyword>
<feature type="transmembrane region" description="Helical" evidence="1">
    <location>
        <begin position="39"/>
        <end position="57"/>
    </location>
</feature>
<proteinExistence type="predicted"/>
<gene>
    <name evidence="2" type="ORF">S01H4_55870</name>
</gene>
<accession>X1CP16</accession>
<dbReference type="InterPro" id="IPR052527">
    <property type="entry name" value="Metal_cation-efflux_comp"/>
</dbReference>
<feature type="transmembrane region" description="Helical" evidence="1">
    <location>
        <begin position="111"/>
        <end position="132"/>
    </location>
</feature>
<evidence type="ECO:0000313" key="2">
    <source>
        <dbReference type="EMBL" id="GAH09507.1"/>
    </source>
</evidence>
<organism evidence="2">
    <name type="scientific">marine sediment metagenome</name>
    <dbReference type="NCBI Taxonomy" id="412755"/>
    <lineage>
        <taxon>unclassified sequences</taxon>
        <taxon>metagenomes</taxon>
        <taxon>ecological metagenomes</taxon>
    </lineage>
</organism>
<comment type="caution">
    <text evidence="2">The sequence shown here is derived from an EMBL/GenBank/DDBJ whole genome shotgun (WGS) entry which is preliminary data.</text>
</comment>
<keyword evidence="1" id="KW-0472">Membrane</keyword>
<feature type="transmembrane region" description="Helical" evidence="1">
    <location>
        <begin position="12"/>
        <end position="33"/>
    </location>
</feature>
<feature type="transmembrane region" description="Helical" evidence="1">
    <location>
        <begin position="78"/>
        <end position="99"/>
    </location>
</feature>
<protein>
    <submittedName>
        <fullName evidence="2">Uncharacterized protein</fullName>
    </submittedName>
</protein>
<keyword evidence="1" id="KW-1133">Transmembrane helix</keyword>
<reference evidence="2" key="1">
    <citation type="journal article" date="2014" name="Front. Microbiol.">
        <title>High frequency of phylogenetically diverse reductive dehalogenase-homologous genes in deep subseafloor sedimentary metagenomes.</title>
        <authorList>
            <person name="Kawai M."/>
            <person name="Futagami T."/>
            <person name="Toyoda A."/>
            <person name="Takaki Y."/>
            <person name="Nishi S."/>
            <person name="Hori S."/>
            <person name="Arai W."/>
            <person name="Tsubouchi T."/>
            <person name="Morono Y."/>
            <person name="Uchiyama I."/>
            <person name="Ito T."/>
            <person name="Fujiyama A."/>
            <person name="Inagaki F."/>
            <person name="Takami H."/>
        </authorList>
    </citation>
    <scope>NUCLEOTIDE SEQUENCE</scope>
    <source>
        <strain evidence="2">Expedition CK06-06</strain>
    </source>
</reference>
<dbReference type="AlphaFoldDB" id="X1CP16"/>
<sequence length="138" mass="15672">MEKTKTPSKPRMILQTIITVLFGLAAIFVPAGTLKWTEAWLFIILYAVAVTAAIFWMKKKAPDLLKERMKKKKDAKSWDKIFMALYSTTLIFTLILPGLDAVRFHWSTVPFIVKILAFIGYIPGGGIAFWAMKENAFL</sequence>
<dbReference type="PANTHER" id="PTHR43847">
    <property type="entry name" value="BLL3993 PROTEIN"/>
    <property type="match status" value="1"/>
</dbReference>
<name>X1CP16_9ZZZZ</name>
<dbReference type="PANTHER" id="PTHR43847:SF1">
    <property type="entry name" value="BLL3993 PROTEIN"/>
    <property type="match status" value="1"/>
</dbReference>
<dbReference type="EMBL" id="BART01032301">
    <property type="protein sequence ID" value="GAH09507.1"/>
    <property type="molecule type" value="Genomic_DNA"/>
</dbReference>
<evidence type="ECO:0000256" key="1">
    <source>
        <dbReference type="SAM" id="Phobius"/>
    </source>
</evidence>
<feature type="non-terminal residue" evidence="2">
    <location>
        <position position="138"/>
    </location>
</feature>